<dbReference type="EMBL" id="FWWT01000022">
    <property type="protein sequence ID" value="SMB94585.1"/>
    <property type="molecule type" value="Genomic_DNA"/>
</dbReference>
<dbReference type="InterPro" id="IPR042172">
    <property type="entry name" value="Adenosylhomocyst_ase-like_sf"/>
</dbReference>
<sequence length="64" mass="7309">MDMTFALQALSLEYMLNDTTLTGKVYNVPEIIDKKVATIKLNSLGVEIDELTEEQNVYLNSWQI</sequence>
<proteinExistence type="predicted"/>
<dbReference type="STRING" id="656914.SAMN00017405_0238"/>
<evidence type="ECO:0000313" key="1">
    <source>
        <dbReference type="EMBL" id="SMB94585.1"/>
    </source>
</evidence>
<dbReference type="Gene3D" id="3.40.50.1480">
    <property type="entry name" value="Adenosylhomocysteinase-like"/>
    <property type="match status" value="1"/>
</dbReference>
<dbReference type="AlphaFoldDB" id="A0A1W1VMH0"/>
<dbReference type="Pfam" id="PF05221">
    <property type="entry name" value="AdoHcyase"/>
    <property type="match status" value="1"/>
</dbReference>
<dbReference type="GO" id="GO:0016787">
    <property type="term" value="F:hydrolase activity"/>
    <property type="evidence" value="ECO:0007669"/>
    <property type="project" value="UniProtKB-KW"/>
</dbReference>
<reference evidence="1 2" key="1">
    <citation type="submission" date="2017-04" db="EMBL/GenBank/DDBJ databases">
        <authorList>
            <person name="Afonso C.L."/>
            <person name="Miller P.J."/>
            <person name="Scott M.A."/>
            <person name="Spackman E."/>
            <person name="Goraichik I."/>
            <person name="Dimitrov K.M."/>
            <person name="Suarez D.L."/>
            <person name="Swayne D.E."/>
        </authorList>
    </citation>
    <scope>NUCLEOTIDE SEQUENCE [LARGE SCALE GENOMIC DNA]</scope>
    <source>
        <strain evidence="1 2">DSM 11270</strain>
    </source>
</reference>
<gene>
    <name evidence="1" type="ORF">SAMN00017405_0238</name>
</gene>
<organism evidence="1 2">
    <name type="scientific">Desulfonispora thiosulfatigenes DSM 11270</name>
    <dbReference type="NCBI Taxonomy" id="656914"/>
    <lineage>
        <taxon>Bacteria</taxon>
        <taxon>Bacillati</taxon>
        <taxon>Bacillota</taxon>
        <taxon>Clostridia</taxon>
        <taxon>Eubacteriales</taxon>
        <taxon>Peptococcaceae</taxon>
        <taxon>Desulfonispora</taxon>
    </lineage>
</organism>
<keyword evidence="2" id="KW-1185">Reference proteome</keyword>
<protein>
    <submittedName>
        <fullName evidence="1">S-adenosyl-L-homocysteine hydrolase</fullName>
    </submittedName>
</protein>
<name>A0A1W1VMH0_DESTI</name>
<dbReference type="Proteomes" id="UP000192731">
    <property type="component" value="Unassembled WGS sequence"/>
</dbReference>
<accession>A0A1W1VMH0</accession>
<dbReference type="SUPFAM" id="SSF52283">
    <property type="entry name" value="Formate/glycerate dehydrogenase catalytic domain-like"/>
    <property type="match status" value="1"/>
</dbReference>
<dbReference type="InterPro" id="IPR000043">
    <property type="entry name" value="Adenosylhomocysteinase-like"/>
</dbReference>
<keyword evidence="1" id="KW-0378">Hydrolase</keyword>
<evidence type="ECO:0000313" key="2">
    <source>
        <dbReference type="Proteomes" id="UP000192731"/>
    </source>
</evidence>